<evidence type="ECO:0000256" key="4">
    <source>
        <dbReference type="ARBA" id="ARBA00022801"/>
    </source>
</evidence>
<evidence type="ECO:0000256" key="10">
    <source>
        <dbReference type="ARBA" id="ARBA00079653"/>
    </source>
</evidence>
<dbReference type="InterPro" id="IPR012223">
    <property type="entry name" value="TEII"/>
</dbReference>
<keyword evidence="12" id="KW-1185">Reference proteome</keyword>
<evidence type="ECO:0000256" key="7">
    <source>
        <dbReference type="ARBA" id="ARBA00023160"/>
    </source>
</evidence>
<dbReference type="CTD" id="55301"/>
<sequence>MRSHHCFTESSRMEKVINCFKRNPDAVARLICFPWAGGGSIHYARWGNVLHSCTEVFAVKLPGREGRAKEPFFQSMQQIIDEVISVLLPLLREKPFALFGHSFGAFTSFAVADALKKQHNIEPVHIFLSGASAPYSETRLQAPKKSALSDDDFLKWLISIGGTPPELLGNPDVLKLFLPALKADLHVVENYRCNKPDRPFLSCPVTCFDGRDDIPHDLQAWRDVTSGEFTVRFLDGAHFYLKDPENEKIILNYITKHLETSEMDYL</sequence>
<dbReference type="PANTHER" id="PTHR11487">
    <property type="entry name" value="THIOESTERASE"/>
    <property type="match status" value="1"/>
</dbReference>
<dbReference type="OrthoDB" id="541883at2759"/>
<dbReference type="InterPro" id="IPR029058">
    <property type="entry name" value="AB_hydrolase_fold"/>
</dbReference>
<evidence type="ECO:0000256" key="8">
    <source>
        <dbReference type="ARBA" id="ARBA00048536"/>
    </source>
</evidence>
<dbReference type="GO" id="GO:0016297">
    <property type="term" value="F:fatty acyl-[ACP] hydrolase activity"/>
    <property type="evidence" value="ECO:0007669"/>
    <property type="project" value="UniProtKB-EC"/>
</dbReference>
<dbReference type="GO" id="GO:0051792">
    <property type="term" value="P:medium-chain fatty acid biosynthetic process"/>
    <property type="evidence" value="ECO:0007669"/>
    <property type="project" value="UniProtKB-ARBA"/>
</dbReference>
<comment type="catalytic activity">
    <reaction evidence="8">
        <text>(9Z)-octadecenoyl-[ACP] + H2O = (9Z)-octadecenoate + holo-[ACP] + H(+)</text>
        <dbReference type="Rhea" id="RHEA:15057"/>
        <dbReference type="Rhea" id="RHEA-COMP:9685"/>
        <dbReference type="Rhea" id="RHEA-COMP:9924"/>
        <dbReference type="ChEBI" id="CHEBI:15377"/>
        <dbReference type="ChEBI" id="CHEBI:15378"/>
        <dbReference type="ChEBI" id="CHEBI:30823"/>
        <dbReference type="ChEBI" id="CHEBI:64479"/>
        <dbReference type="ChEBI" id="CHEBI:78783"/>
        <dbReference type="EC" id="3.1.2.14"/>
    </reaction>
</comment>
<comment type="similarity">
    <text evidence="1">Belongs to the thioesterase family.</text>
</comment>
<keyword evidence="5" id="KW-0276">Fatty acid metabolism</keyword>
<evidence type="ECO:0000256" key="9">
    <source>
        <dbReference type="ARBA" id="ARBA00073799"/>
    </source>
</evidence>
<dbReference type="EC" id="3.1.2.14" evidence="2"/>
<keyword evidence="3" id="KW-0444">Lipid biosynthesis</keyword>
<dbReference type="PANTHER" id="PTHR11487:SF0">
    <property type="entry name" value="S-ACYL FATTY ACID SYNTHASE THIOESTERASE, MEDIUM CHAIN"/>
    <property type="match status" value="1"/>
</dbReference>
<evidence type="ECO:0000256" key="3">
    <source>
        <dbReference type="ARBA" id="ARBA00022516"/>
    </source>
</evidence>
<keyword evidence="4" id="KW-0378">Hydrolase</keyword>
<gene>
    <name evidence="13" type="primary">olah</name>
</gene>
<dbReference type="InterPro" id="IPR001031">
    <property type="entry name" value="Thioesterase"/>
</dbReference>
<dbReference type="SUPFAM" id="SSF53474">
    <property type="entry name" value="alpha/beta-Hydrolases"/>
    <property type="match status" value="1"/>
</dbReference>
<evidence type="ECO:0000256" key="1">
    <source>
        <dbReference type="ARBA" id="ARBA00007169"/>
    </source>
</evidence>
<name>A0A6P7NWM0_BETSP</name>
<feature type="domain" description="Thioesterase" evidence="11">
    <location>
        <begin position="29"/>
        <end position="255"/>
    </location>
</feature>
<dbReference type="Proteomes" id="UP000515150">
    <property type="component" value="Chromosome 11"/>
</dbReference>
<evidence type="ECO:0000313" key="12">
    <source>
        <dbReference type="Proteomes" id="UP000515150"/>
    </source>
</evidence>
<dbReference type="RefSeq" id="XP_029022385.1">
    <property type="nucleotide sequence ID" value="XM_029166552.3"/>
</dbReference>
<keyword evidence="7" id="KW-0275">Fatty acid biosynthesis</keyword>
<evidence type="ECO:0000313" key="13">
    <source>
        <dbReference type="RefSeq" id="XP_029022385.1"/>
    </source>
</evidence>
<keyword evidence="6" id="KW-0443">Lipid metabolism</keyword>
<dbReference type="GeneID" id="114865427"/>
<dbReference type="InParanoid" id="A0A6P7NWM0"/>
<evidence type="ECO:0000256" key="6">
    <source>
        <dbReference type="ARBA" id="ARBA00023098"/>
    </source>
</evidence>
<dbReference type="KEGG" id="bspl:114865427"/>
<dbReference type="AlphaFoldDB" id="A0A6P7NWM0"/>
<reference evidence="13" key="1">
    <citation type="submission" date="2025-08" db="UniProtKB">
        <authorList>
            <consortium name="RefSeq"/>
        </authorList>
    </citation>
    <scope>IDENTIFICATION</scope>
</reference>
<organism evidence="12 13">
    <name type="scientific">Betta splendens</name>
    <name type="common">Siamese fighting fish</name>
    <dbReference type="NCBI Taxonomy" id="158456"/>
    <lineage>
        <taxon>Eukaryota</taxon>
        <taxon>Metazoa</taxon>
        <taxon>Chordata</taxon>
        <taxon>Craniata</taxon>
        <taxon>Vertebrata</taxon>
        <taxon>Euteleostomi</taxon>
        <taxon>Actinopterygii</taxon>
        <taxon>Neopterygii</taxon>
        <taxon>Teleostei</taxon>
        <taxon>Neoteleostei</taxon>
        <taxon>Acanthomorphata</taxon>
        <taxon>Anabantaria</taxon>
        <taxon>Anabantiformes</taxon>
        <taxon>Anabantoidei</taxon>
        <taxon>Osphronemidae</taxon>
        <taxon>Betta</taxon>
    </lineage>
</organism>
<protein>
    <recommendedName>
        <fullName evidence="9">S-acyl fatty acid synthase thioesterase, medium chain</fullName>
        <ecNumber evidence="2">3.1.2.14</ecNumber>
    </recommendedName>
    <alternativeName>
        <fullName evidence="10">Thioesterase II</fullName>
    </alternativeName>
</protein>
<evidence type="ECO:0000256" key="2">
    <source>
        <dbReference type="ARBA" id="ARBA00012480"/>
    </source>
</evidence>
<dbReference type="Pfam" id="PF00975">
    <property type="entry name" value="Thioesterase"/>
    <property type="match status" value="1"/>
</dbReference>
<evidence type="ECO:0000259" key="11">
    <source>
        <dbReference type="Pfam" id="PF00975"/>
    </source>
</evidence>
<accession>A0A6P7NWM0</accession>
<dbReference type="FunFam" id="3.40.50.1820:FF:000153">
    <property type="entry name" value="Surfactin synthase thioesterase subunit"/>
    <property type="match status" value="1"/>
</dbReference>
<proteinExistence type="inferred from homology"/>
<dbReference type="Gene3D" id="3.40.50.1820">
    <property type="entry name" value="alpha/beta hydrolase"/>
    <property type="match status" value="1"/>
</dbReference>
<evidence type="ECO:0000256" key="5">
    <source>
        <dbReference type="ARBA" id="ARBA00022832"/>
    </source>
</evidence>